<dbReference type="InterPro" id="IPR036388">
    <property type="entry name" value="WH-like_DNA-bd_sf"/>
</dbReference>
<dbReference type="PANTHER" id="PTHR43133:SF46">
    <property type="entry name" value="RNA POLYMERASE SIGMA-70 FACTOR ECF SUBFAMILY"/>
    <property type="match status" value="1"/>
</dbReference>
<keyword evidence="8" id="KW-1185">Reference proteome</keyword>
<dbReference type="InterPro" id="IPR014284">
    <property type="entry name" value="RNA_pol_sigma-70_dom"/>
</dbReference>
<dbReference type="SUPFAM" id="SSF88946">
    <property type="entry name" value="Sigma2 domain of RNA polymerase sigma factors"/>
    <property type="match status" value="1"/>
</dbReference>
<dbReference type="Gene3D" id="1.10.10.10">
    <property type="entry name" value="Winged helix-like DNA-binding domain superfamily/Winged helix DNA-binding domain"/>
    <property type="match status" value="1"/>
</dbReference>
<name>A0ABV2T5U0_9BACT</name>
<reference evidence="7 8" key="1">
    <citation type="submission" date="2024-06" db="EMBL/GenBank/DDBJ databases">
        <title>Chitinophaga defluvii sp. nov., isolated from municipal sewage.</title>
        <authorList>
            <person name="Zhang L."/>
        </authorList>
    </citation>
    <scope>NUCLEOTIDE SEQUENCE [LARGE SCALE GENOMIC DNA]</scope>
    <source>
        <strain evidence="7 8">H8</strain>
    </source>
</reference>
<dbReference type="Pfam" id="PF04542">
    <property type="entry name" value="Sigma70_r2"/>
    <property type="match status" value="1"/>
</dbReference>
<dbReference type="SUPFAM" id="SSF88659">
    <property type="entry name" value="Sigma3 and sigma4 domains of RNA polymerase sigma factors"/>
    <property type="match status" value="1"/>
</dbReference>
<dbReference type="InterPro" id="IPR013249">
    <property type="entry name" value="RNA_pol_sigma70_r4_t2"/>
</dbReference>
<dbReference type="EMBL" id="JBEXAC010000001">
    <property type="protein sequence ID" value="MET6998388.1"/>
    <property type="molecule type" value="Genomic_DNA"/>
</dbReference>
<dbReference type="RefSeq" id="WP_354661023.1">
    <property type="nucleotide sequence ID" value="NZ_JBEXAC010000001.1"/>
</dbReference>
<dbReference type="InterPro" id="IPR014327">
    <property type="entry name" value="RNA_pol_sigma70_bacteroid"/>
</dbReference>
<evidence type="ECO:0000313" key="8">
    <source>
        <dbReference type="Proteomes" id="UP001549749"/>
    </source>
</evidence>
<dbReference type="InterPro" id="IPR013324">
    <property type="entry name" value="RNA_pol_sigma_r3/r4-like"/>
</dbReference>
<evidence type="ECO:0000256" key="1">
    <source>
        <dbReference type="ARBA" id="ARBA00010641"/>
    </source>
</evidence>
<keyword evidence="3" id="KW-0731">Sigma factor</keyword>
<dbReference type="NCBIfam" id="TIGR02937">
    <property type="entry name" value="sigma70-ECF"/>
    <property type="match status" value="1"/>
</dbReference>
<evidence type="ECO:0000256" key="2">
    <source>
        <dbReference type="ARBA" id="ARBA00023015"/>
    </source>
</evidence>
<proteinExistence type="inferred from homology"/>
<comment type="caution">
    <text evidence="7">The sequence shown here is derived from an EMBL/GenBank/DDBJ whole genome shotgun (WGS) entry which is preliminary data.</text>
</comment>
<keyword evidence="2" id="KW-0805">Transcription regulation</keyword>
<organism evidence="7 8">
    <name type="scientific">Chitinophaga defluvii</name>
    <dbReference type="NCBI Taxonomy" id="3163343"/>
    <lineage>
        <taxon>Bacteria</taxon>
        <taxon>Pseudomonadati</taxon>
        <taxon>Bacteroidota</taxon>
        <taxon>Chitinophagia</taxon>
        <taxon>Chitinophagales</taxon>
        <taxon>Chitinophagaceae</taxon>
        <taxon>Chitinophaga</taxon>
    </lineage>
</organism>
<gene>
    <name evidence="7" type="ORF">ABR189_13455</name>
</gene>
<evidence type="ECO:0000256" key="3">
    <source>
        <dbReference type="ARBA" id="ARBA00023082"/>
    </source>
</evidence>
<dbReference type="InterPro" id="IPR007627">
    <property type="entry name" value="RNA_pol_sigma70_r2"/>
</dbReference>
<dbReference type="Proteomes" id="UP001549749">
    <property type="component" value="Unassembled WGS sequence"/>
</dbReference>
<dbReference type="Pfam" id="PF08281">
    <property type="entry name" value="Sigma70_r4_2"/>
    <property type="match status" value="1"/>
</dbReference>
<dbReference type="InterPro" id="IPR039425">
    <property type="entry name" value="RNA_pol_sigma-70-like"/>
</dbReference>
<feature type="domain" description="RNA polymerase sigma factor 70 region 4 type 2" evidence="6">
    <location>
        <begin position="121"/>
        <end position="173"/>
    </location>
</feature>
<dbReference type="Gene3D" id="1.10.1740.10">
    <property type="match status" value="1"/>
</dbReference>
<evidence type="ECO:0000256" key="4">
    <source>
        <dbReference type="ARBA" id="ARBA00023163"/>
    </source>
</evidence>
<sequence length="196" mass="22925">MNMLSDRELVELAHRDPLAGYKQIYDKYWNLLFNIAFKRLQDTAEAQDMVQEVFVTIWDQLNSLEPKDSLLPYLQVILKNRILNHYAKNEVKLRYIVQAQWQTAFAHNNISQQITLKELQMIIDQAIASLPPRMQEIFLLSREEHMMPAQIAEQLSLSVQTVKNQLHRATEKLRQHLSMHVEPAVLLMILPIIAAQ</sequence>
<dbReference type="PANTHER" id="PTHR43133">
    <property type="entry name" value="RNA POLYMERASE ECF-TYPE SIGMA FACTO"/>
    <property type="match status" value="1"/>
</dbReference>
<evidence type="ECO:0000259" key="6">
    <source>
        <dbReference type="Pfam" id="PF08281"/>
    </source>
</evidence>
<evidence type="ECO:0000259" key="5">
    <source>
        <dbReference type="Pfam" id="PF04542"/>
    </source>
</evidence>
<comment type="similarity">
    <text evidence="1">Belongs to the sigma-70 factor family. ECF subfamily.</text>
</comment>
<feature type="domain" description="RNA polymerase sigma-70 region 2" evidence="5">
    <location>
        <begin position="25"/>
        <end position="89"/>
    </location>
</feature>
<dbReference type="InterPro" id="IPR013325">
    <property type="entry name" value="RNA_pol_sigma_r2"/>
</dbReference>
<accession>A0ABV2T5U0</accession>
<keyword evidence="4" id="KW-0804">Transcription</keyword>
<dbReference type="NCBIfam" id="TIGR02985">
    <property type="entry name" value="Sig70_bacteroi1"/>
    <property type="match status" value="1"/>
</dbReference>
<evidence type="ECO:0000313" key="7">
    <source>
        <dbReference type="EMBL" id="MET6998388.1"/>
    </source>
</evidence>
<protein>
    <submittedName>
        <fullName evidence="7">RNA polymerase sigma-70 factor</fullName>
    </submittedName>
</protein>